<gene>
    <name evidence="2" type="ORF">BDW42DRAFT_150435</name>
</gene>
<dbReference type="Proteomes" id="UP000235023">
    <property type="component" value="Unassembled WGS sequence"/>
</dbReference>
<organism evidence="2 3">
    <name type="scientific">Aspergillus taichungensis</name>
    <dbReference type="NCBI Taxonomy" id="482145"/>
    <lineage>
        <taxon>Eukaryota</taxon>
        <taxon>Fungi</taxon>
        <taxon>Dikarya</taxon>
        <taxon>Ascomycota</taxon>
        <taxon>Pezizomycotina</taxon>
        <taxon>Eurotiomycetes</taxon>
        <taxon>Eurotiomycetidae</taxon>
        <taxon>Eurotiales</taxon>
        <taxon>Aspergillaceae</taxon>
        <taxon>Aspergillus</taxon>
        <taxon>Aspergillus subgen. Circumdati</taxon>
    </lineage>
</organism>
<keyword evidence="3" id="KW-1185">Reference proteome</keyword>
<accession>A0A2J5I6G6</accession>
<dbReference type="EMBL" id="KZ559504">
    <property type="protein sequence ID" value="PLN85552.1"/>
    <property type="molecule type" value="Genomic_DNA"/>
</dbReference>
<sequence length="101" mass="10799">MPRCSGGIEALGECGMGNLEARMKDGSLDWSEGSGGRQTKCRISAEEVPIYRLSSVVALSDQSRPPGGENNSLQYSTQVIRTSSSEPSADSGTCSKRDRNR</sequence>
<proteinExistence type="predicted"/>
<name>A0A2J5I6G6_9EURO</name>
<evidence type="ECO:0000313" key="3">
    <source>
        <dbReference type="Proteomes" id="UP000235023"/>
    </source>
</evidence>
<evidence type="ECO:0000256" key="1">
    <source>
        <dbReference type="SAM" id="MobiDB-lite"/>
    </source>
</evidence>
<feature type="region of interest" description="Disordered" evidence="1">
    <location>
        <begin position="60"/>
        <end position="101"/>
    </location>
</feature>
<evidence type="ECO:0000313" key="2">
    <source>
        <dbReference type="EMBL" id="PLN85552.1"/>
    </source>
</evidence>
<feature type="compositionally biased region" description="Polar residues" evidence="1">
    <location>
        <begin position="69"/>
        <end position="94"/>
    </location>
</feature>
<protein>
    <submittedName>
        <fullName evidence="2">Uncharacterized protein</fullName>
    </submittedName>
</protein>
<reference evidence="3" key="1">
    <citation type="submission" date="2017-12" db="EMBL/GenBank/DDBJ databases">
        <authorList>
            <consortium name="DOE Joint Genome Institute"/>
            <person name="Mondo S.J."/>
            <person name="Kjaerbolling I."/>
            <person name="Vesth T.C."/>
            <person name="Frisvad J.C."/>
            <person name="Nybo J.L."/>
            <person name="Theobald S."/>
            <person name="Kuo A."/>
            <person name="Bowyer P."/>
            <person name="Matsuda Y."/>
            <person name="Lyhne E.K."/>
            <person name="Kogle M.E."/>
            <person name="Clum A."/>
            <person name="Lipzen A."/>
            <person name="Salamov A."/>
            <person name="Ngan C.Y."/>
            <person name="Daum C."/>
            <person name="Chiniquy J."/>
            <person name="Barry K."/>
            <person name="LaButti K."/>
            <person name="Haridas S."/>
            <person name="Simmons B.A."/>
            <person name="Magnuson J.K."/>
            <person name="Mortensen U.H."/>
            <person name="Larsen T.O."/>
            <person name="Grigoriev I.V."/>
            <person name="Baker S.E."/>
            <person name="Andersen M.R."/>
            <person name="Nordberg H.P."/>
            <person name="Cantor M.N."/>
            <person name="Hua S.X."/>
        </authorList>
    </citation>
    <scope>NUCLEOTIDE SEQUENCE [LARGE SCALE GENOMIC DNA]</scope>
    <source>
        <strain evidence="3">IBT 19404</strain>
    </source>
</reference>
<dbReference type="AlphaFoldDB" id="A0A2J5I6G6"/>